<feature type="binding site" evidence="7">
    <location>
        <position position="415"/>
    </location>
    <ligand>
        <name>deamido-NAD(+)</name>
        <dbReference type="ChEBI" id="CHEBI:58437"/>
        <note>ligand shared between two neighboring subunits</note>
    </ligand>
</feature>
<comment type="similarity">
    <text evidence="9">Belongs to the NAD synthetase family.</text>
</comment>
<dbReference type="Pfam" id="PF02540">
    <property type="entry name" value="NAD_synthase"/>
    <property type="match status" value="1"/>
</dbReference>
<sequence length="552" mass="61161">MIKDEANMVIAIAQINYHIGNFQENTHKIITTIDQAKEAGADLVVFPEISIGGYLAKDMFRYATFLDACEDSIAQIAVHCQQIACIIGAPVRTKRNHAKQLYNAALFIAEGQVQHSIHKTLLPDYDVFDEYRYFEPNDTFQCISYKGITIALTICEDLWRSDLSSIYTKDPMRELVKQDPDLMINIAASPFSEDHFRTRQAVVRNHINAYKLPAFYVNTIGAHADIIFDGRSMVFDREATLVDVLAAFQEDLRYYRLVHKSITPLQEPTAVTELSSIARVHQALVLGIRDFFAKSGFKKAILGLSGGIDSAVVAALACEALGPENVLCVLLPSVYSTEHSLKDALDLVQATGCLHEIVPIKTITETFDTVLAPVFKGKGMDITEENIQARVRAVILMAISNKHGYILLNTSNKSEAAVGYGTLYGDMAGALGVIGDVFKTKVYELANYLNRNGEIIPKNTITKAPSAELRPDQKDSDSLPEYAILDAVLHRYVELEWSAAAIIADGFEEALVKRVIKLVSSAEFKRYQAPPILRVTRKAFGSGRVMPLVAKH</sequence>
<accession>A0ABP9BLP0</accession>
<proteinExistence type="inferred from homology"/>
<dbReference type="PANTHER" id="PTHR23090:SF9">
    <property type="entry name" value="GLUTAMINE-DEPENDENT NAD(+) SYNTHETASE"/>
    <property type="match status" value="1"/>
</dbReference>
<dbReference type="PANTHER" id="PTHR23090">
    <property type="entry name" value="NH 3 /GLUTAMINE-DEPENDENT NAD + SYNTHETASE"/>
    <property type="match status" value="1"/>
</dbReference>
<feature type="binding site" evidence="7">
    <location>
        <position position="525"/>
    </location>
    <ligand>
        <name>deamido-NAD(+)</name>
        <dbReference type="ChEBI" id="CHEBI:58437"/>
        <note>ligand shared between two neighboring subunits</note>
    </ligand>
</feature>
<keyword evidence="12" id="KW-1185">Reference proteome</keyword>
<gene>
    <name evidence="7" type="primary">nadE</name>
    <name evidence="11" type="ORF">GCM10023231_27400</name>
</gene>
<evidence type="ECO:0000256" key="9">
    <source>
        <dbReference type="RuleBase" id="RU003811"/>
    </source>
</evidence>
<reference evidence="12" key="1">
    <citation type="journal article" date="2019" name="Int. J. Syst. Evol. Microbiol.">
        <title>The Global Catalogue of Microorganisms (GCM) 10K type strain sequencing project: providing services to taxonomists for standard genome sequencing and annotation.</title>
        <authorList>
            <consortium name="The Broad Institute Genomics Platform"/>
            <consortium name="The Broad Institute Genome Sequencing Center for Infectious Disease"/>
            <person name="Wu L."/>
            <person name="Ma J."/>
        </authorList>
    </citation>
    <scope>NUCLEOTIDE SEQUENCE [LARGE SCALE GENOMIC DNA]</scope>
    <source>
        <strain evidence="12">JCM 18200</strain>
    </source>
</reference>
<dbReference type="EC" id="6.3.5.1" evidence="7 8"/>
<evidence type="ECO:0000256" key="6">
    <source>
        <dbReference type="ARBA" id="ARBA00023027"/>
    </source>
</evidence>
<dbReference type="EMBL" id="BAABIQ010000038">
    <property type="protein sequence ID" value="GAA4797387.1"/>
    <property type="molecule type" value="Genomic_DNA"/>
</dbReference>
<evidence type="ECO:0000256" key="8">
    <source>
        <dbReference type="PIRNR" id="PIRNR006630"/>
    </source>
</evidence>
<dbReference type="InterPro" id="IPR014729">
    <property type="entry name" value="Rossmann-like_a/b/a_fold"/>
</dbReference>
<keyword evidence="5 7" id="KW-0067">ATP-binding</keyword>
<dbReference type="Pfam" id="PF00795">
    <property type="entry name" value="CN_hydrolase"/>
    <property type="match status" value="1"/>
</dbReference>
<comment type="function">
    <text evidence="7">Catalyzes the ATP-dependent amidation of deamido-NAD to form NAD. Uses L-glutamine as a nitrogen source.</text>
</comment>
<dbReference type="InterPro" id="IPR003010">
    <property type="entry name" value="C-N_Hydrolase"/>
</dbReference>
<evidence type="ECO:0000313" key="11">
    <source>
        <dbReference type="EMBL" id="GAA4797387.1"/>
    </source>
</evidence>
<dbReference type="PROSITE" id="PS50263">
    <property type="entry name" value="CN_HYDROLASE"/>
    <property type="match status" value="1"/>
</dbReference>
<feature type="binding site" evidence="7">
    <location>
        <position position="410"/>
    </location>
    <ligand>
        <name>ATP</name>
        <dbReference type="ChEBI" id="CHEBI:30616"/>
    </ligand>
</feature>
<comment type="caution">
    <text evidence="11">The sequence shown here is derived from an EMBL/GenBank/DDBJ whole genome shotgun (WGS) entry which is preliminary data.</text>
</comment>
<dbReference type="Gene3D" id="3.40.50.620">
    <property type="entry name" value="HUPs"/>
    <property type="match status" value="1"/>
</dbReference>
<keyword evidence="4 7" id="KW-0547">Nucleotide-binding</keyword>
<evidence type="ECO:0000256" key="5">
    <source>
        <dbReference type="ARBA" id="ARBA00022840"/>
    </source>
</evidence>
<dbReference type="InterPro" id="IPR036526">
    <property type="entry name" value="C-N_Hydrolase_sf"/>
</dbReference>
<dbReference type="Gene3D" id="3.60.110.10">
    <property type="entry name" value="Carbon-nitrogen hydrolase"/>
    <property type="match status" value="1"/>
</dbReference>
<evidence type="ECO:0000256" key="2">
    <source>
        <dbReference type="ARBA" id="ARBA00007145"/>
    </source>
</evidence>
<feature type="domain" description="CN hydrolase" evidence="10">
    <location>
        <begin position="8"/>
        <end position="264"/>
    </location>
</feature>
<comment type="catalytic activity">
    <reaction evidence="7 8">
        <text>deamido-NAD(+) + L-glutamine + ATP + H2O = L-glutamate + AMP + diphosphate + NAD(+) + H(+)</text>
        <dbReference type="Rhea" id="RHEA:24384"/>
        <dbReference type="ChEBI" id="CHEBI:15377"/>
        <dbReference type="ChEBI" id="CHEBI:15378"/>
        <dbReference type="ChEBI" id="CHEBI:29985"/>
        <dbReference type="ChEBI" id="CHEBI:30616"/>
        <dbReference type="ChEBI" id="CHEBI:33019"/>
        <dbReference type="ChEBI" id="CHEBI:57540"/>
        <dbReference type="ChEBI" id="CHEBI:58359"/>
        <dbReference type="ChEBI" id="CHEBI:58437"/>
        <dbReference type="ChEBI" id="CHEBI:456215"/>
        <dbReference type="EC" id="6.3.5.1"/>
    </reaction>
</comment>
<evidence type="ECO:0000256" key="4">
    <source>
        <dbReference type="ARBA" id="ARBA00022741"/>
    </source>
</evidence>
<feature type="active site" description="Nucleophile; for glutaminase activity" evidence="7">
    <location>
        <position position="155"/>
    </location>
</feature>
<dbReference type="CDD" id="cd00553">
    <property type="entry name" value="NAD_synthase"/>
    <property type="match status" value="1"/>
</dbReference>
<feature type="binding site" evidence="7">
    <location>
        <position position="125"/>
    </location>
    <ligand>
        <name>L-glutamine</name>
        <dbReference type="ChEBI" id="CHEBI:58359"/>
    </ligand>
</feature>
<comment type="pathway">
    <text evidence="1 7 8">Cofactor biosynthesis; NAD(+) biosynthesis; NAD(+) from deamido-NAD(+) (L-Gln route): step 1/1.</text>
</comment>
<evidence type="ECO:0000259" key="10">
    <source>
        <dbReference type="PROSITE" id="PS50263"/>
    </source>
</evidence>
<dbReference type="SUPFAM" id="SSF56317">
    <property type="entry name" value="Carbon-nitrogen hydrolase"/>
    <property type="match status" value="1"/>
</dbReference>
<protein>
    <recommendedName>
        <fullName evidence="7 8">Glutamine-dependent NAD(+) synthetase</fullName>
        <ecNumber evidence="7 8">6.3.5.1</ecNumber>
    </recommendedName>
    <alternativeName>
        <fullName evidence="7 8">NAD(+) synthase [glutamine-hydrolyzing]</fullName>
    </alternativeName>
</protein>
<organism evidence="11 12">
    <name type="scientific">Olivibacter ginsenosidimutans</name>
    <dbReference type="NCBI Taxonomy" id="1176537"/>
    <lineage>
        <taxon>Bacteria</taxon>
        <taxon>Pseudomonadati</taxon>
        <taxon>Bacteroidota</taxon>
        <taxon>Sphingobacteriia</taxon>
        <taxon>Sphingobacteriales</taxon>
        <taxon>Sphingobacteriaceae</taxon>
        <taxon>Olivibacter</taxon>
    </lineage>
</organism>
<name>A0ABP9BLP0_9SPHI</name>
<dbReference type="CDD" id="cd07570">
    <property type="entry name" value="GAT_Gln-NAD-synth"/>
    <property type="match status" value="1"/>
</dbReference>
<dbReference type="InterPro" id="IPR014445">
    <property type="entry name" value="Gln-dep_NAD_synthase"/>
</dbReference>
<feature type="active site" description="For glutaminase activity" evidence="7">
    <location>
        <position position="119"/>
    </location>
</feature>
<evidence type="ECO:0000313" key="12">
    <source>
        <dbReference type="Proteomes" id="UP001501411"/>
    </source>
</evidence>
<feature type="binding site" evidence="7">
    <location>
        <position position="386"/>
    </location>
    <ligand>
        <name>deamido-NAD(+)</name>
        <dbReference type="ChEBI" id="CHEBI:58437"/>
        <note>ligand shared between two neighboring subunits</note>
    </ligand>
</feature>
<dbReference type="HAMAP" id="MF_02090">
    <property type="entry name" value="NadE_glutamine_dep"/>
    <property type="match status" value="1"/>
</dbReference>
<dbReference type="NCBIfam" id="NF010588">
    <property type="entry name" value="PRK13981.1"/>
    <property type="match status" value="1"/>
</dbReference>
<comment type="caution">
    <text evidence="7">Lacks conserved residue(s) required for the propagation of feature annotation.</text>
</comment>
<dbReference type="InterPro" id="IPR003694">
    <property type="entry name" value="NAD_synthase"/>
</dbReference>
<dbReference type="SUPFAM" id="SSF52402">
    <property type="entry name" value="Adenine nucleotide alpha hydrolases-like"/>
    <property type="match status" value="1"/>
</dbReference>
<keyword evidence="6 7" id="KW-0520">NAD</keyword>
<feature type="active site" description="Proton acceptor; for glutaminase activity" evidence="7">
    <location>
        <position position="48"/>
    </location>
</feature>
<dbReference type="NCBIfam" id="TIGR00552">
    <property type="entry name" value="nadE"/>
    <property type="match status" value="1"/>
</dbReference>
<feature type="binding site" evidence="7">
    <location>
        <position position="189"/>
    </location>
    <ligand>
        <name>L-glutamine</name>
        <dbReference type="ChEBI" id="CHEBI:58359"/>
    </ligand>
</feature>
<feature type="binding site" evidence="7">
    <location>
        <begin position="303"/>
        <end position="310"/>
    </location>
    <ligand>
        <name>ATP</name>
        <dbReference type="ChEBI" id="CHEBI:30616"/>
    </ligand>
</feature>
<dbReference type="InterPro" id="IPR022310">
    <property type="entry name" value="NAD/GMP_synthase"/>
</dbReference>
<evidence type="ECO:0000256" key="1">
    <source>
        <dbReference type="ARBA" id="ARBA00005188"/>
    </source>
</evidence>
<evidence type="ECO:0000256" key="7">
    <source>
        <dbReference type="HAMAP-Rule" id="MF_02090"/>
    </source>
</evidence>
<comment type="similarity">
    <text evidence="2 7 8">In the C-terminal section; belongs to the NAD synthetase family.</text>
</comment>
<dbReference type="PIRSF" id="PIRSF006630">
    <property type="entry name" value="NADS_GAT"/>
    <property type="match status" value="1"/>
</dbReference>
<dbReference type="Proteomes" id="UP001501411">
    <property type="component" value="Unassembled WGS sequence"/>
</dbReference>
<keyword evidence="3 7" id="KW-0436">Ligase</keyword>
<evidence type="ECO:0000256" key="3">
    <source>
        <dbReference type="ARBA" id="ARBA00022598"/>
    </source>
</evidence>